<dbReference type="Proteomes" id="UP001634394">
    <property type="component" value="Unassembled WGS sequence"/>
</dbReference>
<name>A0ABD3V3P9_SINWO</name>
<gene>
    <name evidence="1" type="ORF">ACJMK2_014370</name>
</gene>
<feature type="non-terminal residue" evidence="1">
    <location>
        <position position="55"/>
    </location>
</feature>
<feature type="non-terminal residue" evidence="1">
    <location>
        <position position="1"/>
    </location>
</feature>
<sequence>DRHIHAACTHHKPKLKKIQSENHPCKGKHKIFLNHYLSRHVPHRNKITCMFLEVV</sequence>
<proteinExistence type="predicted"/>
<dbReference type="EMBL" id="JBJQND010000014">
    <property type="protein sequence ID" value="KAL3855145.1"/>
    <property type="molecule type" value="Genomic_DNA"/>
</dbReference>
<evidence type="ECO:0000313" key="1">
    <source>
        <dbReference type="EMBL" id="KAL3855145.1"/>
    </source>
</evidence>
<keyword evidence="2" id="KW-1185">Reference proteome</keyword>
<reference evidence="1 2" key="1">
    <citation type="submission" date="2024-11" db="EMBL/GenBank/DDBJ databases">
        <title>Chromosome-level genome assembly of the freshwater bivalve Anodonta woodiana.</title>
        <authorList>
            <person name="Chen X."/>
        </authorList>
    </citation>
    <scope>NUCLEOTIDE SEQUENCE [LARGE SCALE GENOMIC DNA]</scope>
    <source>
        <strain evidence="1">MN2024</strain>
        <tissue evidence="1">Gills</tissue>
    </source>
</reference>
<protein>
    <submittedName>
        <fullName evidence="1">Uncharacterized protein</fullName>
    </submittedName>
</protein>
<organism evidence="1 2">
    <name type="scientific">Sinanodonta woodiana</name>
    <name type="common">Chinese pond mussel</name>
    <name type="synonym">Anodonta woodiana</name>
    <dbReference type="NCBI Taxonomy" id="1069815"/>
    <lineage>
        <taxon>Eukaryota</taxon>
        <taxon>Metazoa</taxon>
        <taxon>Spiralia</taxon>
        <taxon>Lophotrochozoa</taxon>
        <taxon>Mollusca</taxon>
        <taxon>Bivalvia</taxon>
        <taxon>Autobranchia</taxon>
        <taxon>Heteroconchia</taxon>
        <taxon>Palaeoheterodonta</taxon>
        <taxon>Unionida</taxon>
        <taxon>Unionoidea</taxon>
        <taxon>Unionidae</taxon>
        <taxon>Unioninae</taxon>
        <taxon>Sinanodonta</taxon>
    </lineage>
</organism>
<accession>A0ABD3V3P9</accession>
<dbReference type="AlphaFoldDB" id="A0ABD3V3P9"/>
<comment type="caution">
    <text evidence="1">The sequence shown here is derived from an EMBL/GenBank/DDBJ whole genome shotgun (WGS) entry which is preliminary data.</text>
</comment>
<evidence type="ECO:0000313" key="2">
    <source>
        <dbReference type="Proteomes" id="UP001634394"/>
    </source>
</evidence>